<feature type="compositionally biased region" description="Polar residues" evidence="1">
    <location>
        <begin position="1"/>
        <end position="22"/>
    </location>
</feature>
<dbReference type="AlphaFoldDB" id="A6IK03"/>
<evidence type="ECO:0000313" key="2">
    <source>
        <dbReference type="EMBL" id="EDM00068.1"/>
    </source>
</evidence>
<accession>A6IK03</accession>
<reference evidence="3" key="1">
    <citation type="submission" date="2005-09" db="EMBL/GenBank/DDBJ databases">
        <authorList>
            <person name="Mural R.J."/>
            <person name="Li P.W."/>
            <person name="Adams M.D."/>
            <person name="Amanatides P.G."/>
            <person name="Baden-Tillson H."/>
            <person name="Barnstead M."/>
            <person name="Chin S.H."/>
            <person name="Dew I."/>
            <person name="Evans C.A."/>
            <person name="Ferriera S."/>
            <person name="Flanigan M."/>
            <person name="Fosler C."/>
            <person name="Glodek A."/>
            <person name="Gu Z."/>
            <person name="Holt R.A."/>
            <person name="Jennings D."/>
            <person name="Kraft C.L."/>
            <person name="Lu F."/>
            <person name="Nguyen T."/>
            <person name="Nusskern D.R."/>
            <person name="Pfannkoch C.M."/>
            <person name="Sitter C."/>
            <person name="Sutton G.G."/>
            <person name="Venter J.C."/>
            <person name="Wang Z."/>
            <person name="Woodage T."/>
            <person name="Zheng X.H."/>
            <person name="Zhong F."/>
        </authorList>
    </citation>
    <scope>NUCLEOTIDE SEQUENCE [LARGE SCALE GENOMIC DNA]</scope>
    <source>
        <strain>BN</strain>
        <strain evidence="3">Sprague-Dawley</strain>
    </source>
</reference>
<dbReference type="Proteomes" id="UP000234681">
    <property type="component" value="Chromosome 14"/>
</dbReference>
<protein>
    <submittedName>
        <fullName evidence="2">RCG36154, isoform CRA_c</fullName>
    </submittedName>
</protein>
<dbReference type="EMBL" id="CH473963">
    <property type="protein sequence ID" value="EDM00068.1"/>
    <property type="molecule type" value="Genomic_DNA"/>
</dbReference>
<evidence type="ECO:0000256" key="1">
    <source>
        <dbReference type="SAM" id="MobiDB-lite"/>
    </source>
</evidence>
<evidence type="ECO:0000313" key="3">
    <source>
        <dbReference type="Proteomes" id="UP000234681"/>
    </source>
</evidence>
<organism evidence="2 3">
    <name type="scientific">Rattus norvegicus</name>
    <name type="common">Rat</name>
    <dbReference type="NCBI Taxonomy" id="10116"/>
    <lineage>
        <taxon>Eukaryota</taxon>
        <taxon>Metazoa</taxon>
        <taxon>Chordata</taxon>
        <taxon>Craniata</taxon>
        <taxon>Vertebrata</taxon>
        <taxon>Euteleostomi</taxon>
        <taxon>Mammalia</taxon>
        <taxon>Eutheria</taxon>
        <taxon>Euarchontoglires</taxon>
        <taxon>Glires</taxon>
        <taxon>Rodentia</taxon>
        <taxon>Myomorpha</taxon>
        <taxon>Muroidea</taxon>
        <taxon>Muridae</taxon>
        <taxon>Murinae</taxon>
        <taxon>Rattus</taxon>
    </lineage>
</organism>
<name>A6IK03_RAT</name>
<feature type="region of interest" description="Disordered" evidence="1">
    <location>
        <begin position="1"/>
        <end position="30"/>
    </location>
</feature>
<proteinExistence type="predicted"/>
<gene>
    <name evidence="2" type="ORF">rCG_36154</name>
</gene>
<sequence>MNSGCPSPALGQSLNKTKNPQHSWEVGLEPTLHRGPGTWGGLIGRLTSWELTTMLLVVHPSRSQPGQKSFCNKERLRQQLNLKSSLYSWSVVGKKS</sequence>